<dbReference type="AlphaFoldDB" id="A0A8U1F3S3"/>
<dbReference type="PANTHER" id="PTHR23086:SF46">
    <property type="entry name" value="PHOSPHATIDYLINOSITOL 4-PHOSPHATE 5-KINASE-LIKE PROTEIN 1"/>
    <property type="match status" value="1"/>
</dbReference>
<keyword evidence="1" id="KW-0547">Nucleotide-binding</keyword>
<dbReference type="PROSITE" id="PS51455">
    <property type="entry name" value="PIPK"/>
    <property type="match status" value="1"/>
</dbReference>
<dbReference type="PANTHER" id="PTHR23086">
    <property type="entry name" value="PHOSPHATIDYLINOSITOL-4-PHOSPHATE 5-KINASE"/>
    <property type="match status" value="1"/>
</dbReference>
<dbReference type="GO" id="GO:0016308">
    <property type="term" value="F:1-phosphatidylinositol-4-phosphate 5-kinase activity"/>
    <property type="evidence" value="ECO:0007669"/>
    <property type="project" value="TreeGrafter"/>
</dbReference>
<sequence>MTFHTTLELFQGKMDKRSGLRLCHFGTARRRRWWGLRRRWIYIYITFTFTWRMLGVFKTNQEHDLCSLTCLMKEGLHAVLQTSNNTTVPDKLSAEHYKLAETQVHKDLEMQTFAGPVFAGLRRSLDITEEEYHRSLSSDGCYLQFISNSKSKADFFLTNDKRFFLKTQNTREVKFFLSNLKAYMDHLEKYPHSLMVRFLGLYSIQIPNKTKKYFIVMQNVFYPDERINTRYDIKGCEVGRWTDPASTGNPVTKILKDNNFEGKHIILDKQRSWLVDQVEIDSAFLRSLNVLDYSILLAHQPLHQDELDRKHSFSNLTMRTVKSMDQDSPAKEDPPTIPLLEGYSARLASDTIDNGSDHVQNTGEHSGHGIPLQEINLHSVNCTDAELLEFQAHHRRLLPNLKNSVHVIDGPKLRYFVGIVDFFTVYGVKKRQENLWKSLRFPGRAFSTVSPATYSQRFCQWVKDHTK</sequence>
<evidence type="ECO:0000313" key="4">
    <source>
        <dbReference type="RefSeq" id="XP_038869247.1"/>
    </source>
</evidence>
<evidence type="ECO:0000256" key="1">
    <source>
        <dbReference type="PROSITE-ProRule" id="PRU00781"/>
    </source>
</evidence>
<dbReference type="GeneID" id="120063136"/>
<proteinExistence type="predicted"/>
<keyword evidence="1" id="KW-0418">Kinase</keyword>
<dbReference type="OrthoDB" id="20783at2759"/>
<keyword evidence="1" id="KW-0808">Transferase</keyword>
<dbReference type="SMART" id="SM00330">
    <property type="entry name" value="PIPKc"/>
    <property type="match status" value="1"/>
</dbReference>
<organism evidence="3 4">
    <name type="scientific">Salvelinus namaycush</name>
    <name type="common">Lake trout</name>
    <name type="synonym">Salmo namaycush</name>
    <dbReference type="NCBI Taxonomy" id="8040"/>
    <lineage>
        <taxon>Eukaryota</taxon>
        <taxon>Metazoa</taxon>
        <taxon>Chordata</taxon>
        <taxon>Craniata</taxon>
        <taxon>Vertebrata</taxon>
        <taxon>Euteleostomi</taxon>
        <taxon>Actinopterygii</taxon>
        <taxon>Neopterygii</taxon>
        <taxon>Teleostei</taxon>
        <taxon>Protacanthopterygii</taxon>
        <taxon>Salmoniformes</taxon>
        <taxon>Salmonidae</taxon>
        <taxon>Salmoninae</taxon>
        <taxon>Salvelinus</taxon>
    </lineage>
</organism>
<dbReference type="Proteomes" id="UP000808372">
    <property type="component" value="Chromosome 18"/>
</dbReference>
<keyword evidence="3" id="KW-1185">Reference proteome</keyword>
<dbReference type="InterPro" id="IPR027484">
    <property type="entry name" value="PInositol-4-P-5-kinase_N"/>
</dbReference>
<dbReference type="GO" id="GO:0005886">
    <property type="term" value="C:plasma membrane"/>
    <property type="evidence" value="ECO:0007669"/>
    <property type="project" value="TreeGrafter"/>
</dbReference>
<dbReference type="CDD" id="cd17304">
    <property type="entry name" value="PIPKc_PIP5KL1"/>
    <property type="match status" value="1"/>
</dbReference>
<name>A0A8U1F3S3_SALNM</name>
<dbReference type="InterPro" id="IPR002498">
    <property type="entry name" value="PInositol-4-P-4/5-kinase_core"/>
</dbReference>
<evidence type="ECO:0000259" key="2">
    <source>
        <dbReference type="PROSITE" id="PS51455"/>
    </source>
</evidence>
<dbReference type="Gene3D" id="3.30.810.10">
    <property type="entry name" value="2-Layer Sandwich"/>
    <property type="match status" value="1"/>
</dbReference>
<feature type="domain" description="PIPK" evidence="2">
    <location>
        <begin position="49"/>
        <end position="466"/>
    </location>
</feature>
<evidence type="ECO:0000313" key="3">
    <source>
        <dbReference type="Proteomes" id="UP000808372"/>
    </source>
</evidence>
<keyword evidence="1" id="KW-0067">ATP-binding</keyword>
<dbReference type="InterPro" id="IPR027483">
    <property type="entry name" value="PInositol-4-P-4/5-kinase_C_sf"/>
</dbReference>
<dbReference type="GO" id="GO:0005524">
    <property type="term" value="F:ATP binding"/>
    <property type="evidence" value="ECO:0007669"/>
    <property type="project" value="UniProtKB-UniRule"/>
</dbReference>
<dbReference type="InterPro" id="IPR023610">
    <property type="entry name" value="PInositol-4/5-P-5/4-kinase"/>
</dbReference>
<dbReference type="KEGG" id="snh:120063136"/>
<dbReference type="RefSeq" id="XP_038869247.1">
    <property type="nucleotide sequence ID" value="XM_039013319.1"/>
</dbReference>
<reference evidence="4" key="1">
    <citation type="submission" date="2025-08" db="UniProtKB">
        <authorList>
            <consortium name="RefSeq"/>
        </authorList>
    </citation>
    <scope>IDENTIFICATION</scope>
    <source>
        <tissue evidence="4">White muscle</tissue>
    </source>
</reference>
<dbReference type="GO" id="GO:0046854">
    <property type="term" value="P:phosphatidylinositol phosphate biosynthetic process"/>
    <property type="evidence" value="ECO:0007669"/>
    <property type="project" value="TreeGrafter"/>
</dbReference>
<accession>A0A8U1F3S3</accession>
<dbReference type="SUPFAM" id="SSF56104">
    <property type="entry name" value="SAICAR synthase-like"/>
    <property type="match status" value="1"/>
</dbReference>
<dbReference type="Gene3D" id="3.30.800.10">
    <property type="entry name" value="Phosphatidylinositol Phosphate Kinase II Beta"/>
    <property type="match status" value="1"/>
</dbReference>
<gene>
    <name evidence="4" type="primary">LOC120063136</name>
</gene>
<dbReference type="Pfam" id="PF01504">
    <property type="entry name" value="PIP5K"/>
    <property type="match status" value="1"/>
</dbReference>
<protein>
    <submittedName>
        <fullName evidence="4">Phosphatidylinositol 4-phosphate 5-kinase-like protein 1 isoform X1</fullName>
    </submittedName>
</protein>